<protein>
    <submittedName>
        <fullName evidence="2">Uncharacterized protein</fullName>
    </submittedName>
</protein>
<feature type="region of interest" description="Disordered" evidence="1">
    <location>
        <begin position="75"/>
        <end position="96"/>
    </location>
</feature>
<sequence length="123" mass="13624">MNNFFANLLDSSKRIDGTELNDSISDWYLMAAFETIIGRMFAFQIIDSESATLKLVDAASRKGAGWLVHEAVSGDSKLRHPPDTEMNDPLSGRKGRNSDWITIKTITSSLLQQDLCLSGVCQK</sequence>
<dbReference type="EMBL" id="JABXBU010002230">
    <property type="protein sequence ID" value="KAF8767519.1"/>
    <property type="molecule type" value="Genomic_DNA"/>
</dbReference>
<evidence type="ECO:0000313" key="2">
    <source>
        <dbReference type="EMBL" id="KAF8767519.1"/>
    </source>
</evidence>
<dbReference type="Proteomes" id="UP000807504">
    <property type="component" value="Unassembled WGS sequence"/>
</dbReference>
<comment type="caution">
    <text evidence="2">The sequence shown here is derived from an EMBL/GenBank/DDBJ whole genome shotgun (WGS) entry which is preliminary data.</text>
</comment>
<gene>
    <name evidence="2" type="ORF">HNY73_020463</name>
</gene>
<organism evidence="2 3">
    <name type="scientific">Argiope bruennichi</name>
    <name type="common">Wasp spider</name>
    <name type="synonym">Aranea bruennichi</name>
    <dbReference type="NCBI Taxonomy" id="94029"/>
    <lineage>
        <taxon>Eukaryota</taxon>
        <taxon>Metazoa</taxon>
        <taxon>Ecdysozoa</taxon>
        <taxon>Arthropoda</taxon>
        <taxon>Chelicerata</taxon>
        <taxon>Arachnida</taxon>
        <taxon>Araneae</taxon>
        <taxon>Araneomorphae</taxon>
        <taxon>Entelegynae</taxon>
        <taxon>Araneoidea</taxon>
        <taxon>Araneidae</taxon>
        <taxon>Argiope</taxon>
    </lineage>
</organism>
<reference evidence="2" key="1">
    <citation type="journal article" date="2020" name="bioRxiv">
        <title>Chromosome-level reference genome of the European wasp spider Argiope bruennichi: a resource for studies on range expansion and evolutionary adaptation.</title>
        <authorList>
            <person name="Sheffer M.M."/>
            <person name="Hoppe A."/>
            <person name="Krehenwinkel H."/>
            <person name="Uhl G."/>
            <person name="Kuss A.W."/>
            <person name="Jensen L."/>
            <person name="Jensen C."/>
            <person name="Gillespie R.G."/>
            <person name="Hoff K.J."/>
            <person name="Prost S."/>
        </authorList>
    </citation>
    <scope>NUCLEOTIDE SEQUENCE</scope>
</reference>
<evidence type="ECO:0000256" key="1">
    <source>
        <dbReference type="SAM" id="MobiDB-lite"/>
    </source>
</evidence>
<proteinExistence type="predicted"/>
<accession>A0A8T0E6P4</accession>
<name>A0A8T0E6P4_ARGBR</name>
<dbReference type="AlphaFoldDB" id="A0A8T0E6P4"/>
<keyword evidence="3" id="KW-1185">Reference proteome</keyword>
<reference evidence="2" key="2">
    <citation type="submission" date="2020-06" db="EMBL/GenBank/DDBJ databases">
        <authorList>
            <person name="Sheffer M."/>
        </authorList>
    </citation>
    <scope>NUCLEOTIDE SEQUENCE</scope>
</reference>
<evidence type="ECO:0000313" key="3">
    <source>
        <dbReference type="Proteomes" id="UP000807504"/>
    </source>
</evidence>